<dbReference type="RefSeq" id="WP_010736973.1">
    <property type="nucleotide sequence ID" value="NZ_AP027299.1"/>
</dbReference>
<dbReference type="Gene3D" id="3.40.930.10">
    <property type="entry name" value="Mannitol-specific EII, Chain A"/>
    <property type="match status" value="1"/>
</dbReference>
<dbReference type="InterPro" id="IPR036634">
    <property type="entry name" value="PRD_sf"/>
</dbReference>
<dbReference type="PROSITE" id="PS51372">
    <property type="entry name" value="PRD_2"/>
    <property type="match status" value="2"/>
</dbReference>
<dbReference type="InterPro" id="IPR007737">
    <property type="entry name" value="Mga_HTH"/>
</dbReference>
<keyword evidence="2" id="KW-0677">Repeat</keyword>
<dbReference type="InterPro" id="IPR002178">
    <property type="entry name" value="PTS_EIIA_type-2_dom"/>
</dbReference>
<dbReference type="PROSITE" id="PS51094">
    <property type="entry name" value="PTS_EIIA_TYPE_2"/>
    <property type="match status" value="1"/>
</dbReference>
<dbReference type="InterPro" id="IPR036388">
    <property type="entry name" value="WH-like_DNA-bd_sf"/>
</dbReference>
<evidence type="ECO:0000313" key="6">
    <source>
        <dbReference type="EMBL" id="VTQ69828.1"/>
    </source>
</evidence>
<evidence type="ECO:0000256" key="4">
    <source>
        <dbReference type="ARBA" id="ARBA00023159"/>
    </source>
</evidence>
<sequence>MKQIEKALLGLLINYQKKYITSHELASELSLSDRTIRKYMVDVKEKIEKNGAKIIAKQGQGYQLAILKPLAFAFFLKHQNIAADQGMSEMEFFETEDRQKYLLNKLLLEDEAIFMDELESELFISRSSLSNDLNEIKAKIEPYALKICSKPRQGMWIEGSEQNKRHFIMDTFFGDQAANSLKDYLVNSHFFNEFNFEEVLIIILDEIREANLKVSDFIMQNLALHLALTIKRINEGFPIEALDFSEELVDRREYQVAKKIVQRMNRVTKVPFPEAEIHYLTLHLVAKSNPIEKINDELLYEELARVIEQLADFFGDSLIEDQQLKNGLLNHLTPMVVRLRQGITLENPLTEDIKKENMVAFEQTKRIFSQMPMLRQFTINEDEWAYLTLHIMAALEKVRTAKKIRVLIICATGYGSAQLLKNRVLAEFGEMLLVTNVKGYYEINEMTLMGVDMIISSIDLSTMIFKIPVLHVSVFLNPLDSQKIRQTIADLQPCPSKRIKTICTDSPKKRQDYHGQLSERWYKVYSERPTKETVILDLLSLLEKDEVKDYTLEMMAQISKREKMGQIVFSETVAVPHPAIPVGVTTKIAVAVIPEGMFWDDYQQIKFVFLVSPSFIENEEITIVTKAIVQLIDRTDLQQQILIEPTFENFSNHFDEVIE</sequence>
<dbReference type="SUPFAM" id="SSF63520">
    <property type="entry name" value="PTS-regulatory domain, PRD"/>
    <property type="match status" value="2"/>
</dbReference>
<gene>
    <name evidence="6" type="primary">licR_4</name>
    <name evidence="6" type="ORF">NCTC12204_02506</name>
</gene>
<dbReference type="Proteomes" id="UP000352698">
    <property type="component" value="Unassembled WGS sequence"/>
</dbReference>
<accession>A0A449E6A7</accession>
<dbReference type="GO" id="GO:0008982">
    <property type="term" value="F:protein-N(PI)-phosphohistidine-sugar phosphotransferase activity"/>
    <property type="evidence" value="ECO:0007669"/>
    <property type="project" value="InterPro"/>
</dbReference>
<evidence type="ECO:0000256" key="3">
    <source>
        <dbReference type="ARBA" id="ARBA00023015"/>
    </source>
</evidence>
<dbReference type="PANTHER" id="PTHR30185">
    <property type="entry name" value="CRYPTIC BETA-GLUCOSIDE BGL OPERON ANTITERMINATOR"/>
    <property type="match status" value="1"/>
</dbReference>
<dbReference type="Gene3D" id="1.10.1790.10">
    <property type="entry name" value="PRD domain"/>
    <property type="match status" value="2"/>
</dbReference>
<keyword evidence="1" id="KW-0808">Transferase</keyword>
<name>A0A449E6A7_ENTHR</name>
<evidence type="ECO:0000256" key="2">
    <source>
        <dbReference type="ARBA" id="ARBA00022737"/>
    </source>
</evidence>
<dbReference type="Pfam" id="PF00874">
    <property type="entry name" value="PRD"/>
    <property type="match status" value="2"/>
</dbReference>
<dbReference type="AlphaFoldDB" id="A0A449E6A7"/>
<protein>
    <submittedName>
        <fullName evidence="6">BglG family transcriptional antiterminator</fullName>
    </submittedName>
</protein>
<keyword evidence="3" id="KW-0805">Transcription regulation</keyword>
<dbReference type="PROSITE" id="PS51099">
    <property type="entry name" value="PTS_EIIB_TYPE_2"/>
    <property type="match status" value="1"/>
</dbReference>
<evidence type="ECO:0000256" key="1">
    <source>
        <dbReference type="ARBA" id="ARBA00022679"/>
    </source>
</evidence>
<dbReference type="InterPro" id="IPR013196">
    <property type="entry name" value="HTH_11"/>
</dbReference>
<reference evidence="6 7" key="1">
    <citation type="submission" date="2019-05" db="EMBL/GenBank/DDBJ databases">
        <authorList>
            <consortium name="Pathogen Informatics"/>
        </authorList>
    </citation>
    <scope>NUCLEOTIDE SEQUENCE [LARGE SCALE GENOMIC DNA]</scope>
    <source>
        <strain evidence="6 7">NCTC12204</strain>
    </source>
</reference>
<dbReference type="InterPro" id="IPR050661">
    <property type="entry name" value="BglG_antiterminators"/>
</dbReference>
<dbReference type="InterPro" id="IPR011608">
    <property type="entry name" value="PRD"/>
</dbReference>
<dbReference type="EMBL" id="CABEEP010000001">
    <property type="protein sequence ID" value="VTQ69828.1"/>
    <property type="molecule type" value="Genomic_DNA"/>
</dbReference>
<dbReference type="Pfam" id="PF00359">
    <property type="entry name" value="PTS_EIIA_2"/>
    <property type="match status" value="1"/>
</dbReference>
<proteinExistence type="predicted"/>
<dbReference type="InterPro" id="IPR016152">
    <property type="entry name" value="PTrfase/Anion_transptr"/>
</dbReference>
<keyword evidence="5" id="KW-0804">Transcription</keyword>
<dbReference type="GO" id="GO:0006355">
    <property type="term" value="P:regulation of DNA-templated transcription"/>
    <property type="evidence" value="ECO:0007669"/>
    <property type="project" value="InterPro"/>
</dbReference>
<organism evidence="6 7">
    <name type="scientific">Enterococcus hirae</name>
    <dbReference type="NCBI Taxonomy" id="1354"/>
    <lineage>
        <taxon>Bacteria</taxon>
        <taxon>Bacillati</taxon>
        <taxon>Bacillota</taxon>
        <taxon>Bacilli</taxon>
        <taxon>Lactobacillales</taxon>
        <taxon>Enterococcaceae</taxon>
        <taxon>Enterococcus</taxon>
    </lineage>
</organism>
<dbReference type="CDD" id="cd05568">
    <property type="entry name" value="PTS_IIB_bgl_like"/>
    <property type="match status" value="1"/>
</dbReference>
<evidence type="ECO:0000256" key="5">
    <source>
        <dbReference type="ARBA" id="ARBA00023163"/>
    </source>
</evidence>
<dbReference type="SUPFAM" id="SSF52794">
    <property type="entry name" value="PTS system IIB component-like"/>
    <property type="match status" value="1"/>
</dbReference>
<dbReference type="Gene3D" id="1.10.10.10">
    <property type="entry name" value="Winged helix-like DNA-binding domain superfamily/Winged helix DNA-binding domain"/>
    <property type="match status" value="1"/>
</dbReference>
<keyword evidence="4" id="KW-0010">Activator</keyword>
<dbReference type="PANTHER" id="PTHR30185:SF18">
    <property type="entry name" value="TRANSCRIPTIONAL REGULATOR MTLR"/>
    <property type="match status" value="1"/>
</dbReference>
<dbReference type="InterPro" id="IPR036095">
    <property type="entry name" value="PTS_EIIB-like_sf"/>
</dbReference>
<evidence type="ECO:0000313" key="7">
    <source>
        <dbReference type="Proteomes" id="UP000352698"/>
    </source>
</evidence>
<dbReference type="Gene3D" id="3.40.50.2300">
    <property type="match status" value="1"/>
</dbReference>
<dbReference type="SUPFAM" id="SSF55804">
    <property type="entry name" value="Phoshotransferase/anion transport protein"/>
    <property type="match status" value="1"/>
</dbReference>
<dbReference type="GO" id="GO:0009401">
    <property type="term" value="P:phosphoenolpyruvate-dependent sugar phosphotransferase system"/>
    <property type="evidence" value="ECO:0007669"/>
    <property type="project" value="InterPro"/>
</dbReference>
<dbReference type="Pfam" id="PF05043">
    <property type="entry name" value="Mga"/>
    <property type="match status" value="1"/>
</dbReference>
<dbReference type="InterPro" id="IPR013011">
    <property type="entry name" value="PTS_EIIB_2"/>
</dbReference>
<comment type="caution">
    <text evidence="6">The sequence shown here is derived from an EMBL/GenBank/DDBJ whole genome shotgun (WGS) entry which is preliminary data.</text>
</comment>
<dbReference type="Pfam" id="PF08279">
    <property type="entry name" value="HTH_11"/>
    <property type="match status" value="1"/>
</dbReference>